<accession>A0A0U2V346</accession>
<organism evidence="2">
    <name type="scientific">Centropages dorsispinatus</name>
    <dbReference type="NCBI Taxonomy" id="1239308"/>
    <lineage>
        <taxon>Eukaryota</taxon>
        <taxon>Metazoa</taxon>
        <taxon>Ecdysozoa</taxon>
        <taxon>Arthropoda</taxon>
        <taxon>Crustacea</taxon>
        <taxon>Multicrustacea</taxon>
        <taxon>Hexanauplia</taxon>
        <taxon>Copepoda</taxon>
        <taxon>Calanoida</taxon>
        <taxon>Centropagidae</taxon>
        <taxon>Centropages</taxon>
    </lineage>
</organism>
<evidence type="ECO:0000313" key="2">
    <source>
        <dbReference type="EMBL" id="ALS05020.1"/>
    </source>
</evidence>
<feature type="transmembrane region" description="Helical" evidence="1">
    <location>
        <begin position="63"/>
        <end position="79"/>
    </location>
</feature>
<dbReference type="EMBL" id="KT755186">
    <property type="protein sequence ID" value="ALS05020.1"/>
    <property type="molecule type" value="mRNA"/>
</dbReference>
<dbReference type="PANTHER" id="PTHR36535:SF1">
    <property type="entry name" value="DUF1772 DOMAIN-CONTAINING PROTEIN"/>
    <property type="match status" value="1"/>
</dbReference>
<proteinExistence type="evidence at transcript level"/>
<keyword evidence="1" id="KW-0472">Membrane</keyword>
<keyword evidence="1" id="KW-0812">Transmembrane</keyword>
<evidence type="ECO:0000256" key="1">
    <source>
        <dbReference type="SAM" id="Phobius"/>
    </source>
</evidence>
<keyword evidence="1" id="KW-1133">Transmembrane helix</keyword>
<dbReference type="PANTHER" id="PTHR36535">
    <property type="entry name" value="YALI0E30327P"/>
    <property type="match status" value="1"/>
</dbReference>
<name>A0A0U2V346_9MAXI</name>
<dbReference type="Pfam" id="PF08592">
    <property type="entry name" value="Anthrone_oxy"/>
    <property type="match status" value="1"/>
</dbReference>
<reference evidence="2" key="1">
    <citation type="journal article" date="2015" name="Sci. Rep.">
        <title>Spliced leader RNA trans-splicing discovered in copepods.</title>
        <authorList>
            <person name="Yang F."/>
            <person name="Xu D."/>
            <person name="Zhuang Y."/>
            <person name="Yi X."/>
            <person name="Huang Y."/>
            <person name="Chen H."/>
            <person name="Lin S."/>
            <person name="Campbell D.A."/>
            <person name="Sturm N.R."/>
            <person name="Liu G."/>
            <person name="Zhang H."/>
        </authorList>
    </citation>
    <scope>NUCLEOTIDE SEQUENCE</scope>
</reference>
<feature type="transmembrane region" description="Helical" evidence="1">
    <location>
        <begin position="91"/>
        <end position="113"/>
    </location>
</feature>
<protein>
    <submittedName>
        <fullName evidence="2">General transcription factor 3C polypeptide 1</fullName>
    </submittedName>
</protein>
<dbReference type="InterPro" id="IPR013901">
    <property type="entry name" value="Anthrone_oxy"/>
</dbReference>
<sequence>MATLEDIGLLARICSTFTTSVYFGGVLYSIAVECPARKQMKNPLLMLDNWHETFPRAMNTMKAVALASFYSGALGWYLGPNTKGNQLVLGWTGLMMIIFPWTKLGIMPLNYQLLDYEGSKKKGEAWIQKSMEEWAWRHSVRVVLSGCATCVAAVYWTNIVKQFF</sequence>
<feature type="transmembrane region" description="Helical" evidence="1">
    <location>
        <begin position="134"/>
        <end position="156"/>
    </location>
</feature>
<dbReference type="AlphaFoldDB" id="A0A0U2V346"/>